<dbReference type="AlphaFoldDB" id="A0A1M6SKF5"/>
<sequence>MNRLLPALSLFIFSFSYSQDWKYIFESNTDIFYYKPDTENTAWIKMISGKTEYYPKTSTGLKIIDGYILTLWRFDCENRKAGLVQWKLYTKEDSILASLSHNQYLSEMAYAIPEFVAEGFLGVFCNNDYK</sequence>
<dbReference type="EMBL" id="FRAM01000002">
    <property type="protein sequence ID" value="SHK45079.1"/>
    <property type="molecule type" value="Genomic_DNA"/>
</dbReference>
<protein>
    <submittedName>
        <fullName evidence="1">Uncharacterized protein</fullName>
    </submittedName>
</protein>
<reference evidence="2" key="1">
    <citation type="submission" date="2016-11" db="EMBL/GenBank/DDBJ databases">
        <authorList>
            <person name="Varghese N."/>
            <person name="Submissions S."/>
        </authorList>
    </citation>
    <scope>NUCLEOTIDE SEQUENCE [LARGE SCALE GENOMIC DNA]</scope>
    <source>
        <strain evidence="2">DSM 18016</strain>
    </source>
</reference>
<keyword evidence="2" id="KW-1185">Reference proteome</keyword>
<evidence type="ECO:0000313" key="2">
    <source>
        <dbReference type="Proteomes" id="UP000184498"/>
    </source>
</evidence>
<name>A0A1M6SKF5_9FLAO</name>
<gene>
    <name evidence="1" type="ORF">SAMN05444371_2506</name>
</gene>
<evidence type="ECO:0000313" key="1">
    <source>
        <dbReference type="EMBL" id="SHK45079.1"/>
    </source>
</evidence>
<dbReference type="OrthoDB" id="1257922at2"/>
<organism evidence="1 2">
    <name type="scientific">Epilithonimonas mollis</name>
    <dbReference type="NCBI Taxonomy" id="216903"/>
    <lineage>
        <taxon>Bacteria</taxon>
        <taxon>Pseudomonadati</taxon>
        <taxon>Bacteroidota</taxon>
        <taxon>Flavobacteriia</taxon>
        <taxon>Flavobacteriales</taxon>
        <taxon>Weeksellaceae</taxon>
        <taxon>Chryseobacterium group</taxon>
        <taxon>Epilithonimonas</taxon>
    </lineage>
</organism>
<dbReference type="RefSeq" id="WP_072998394.1">
    <property type="nucleotide sequence ID" value="NZ_FRAM01000002.1"/>
</dbReference>
<accession>A0A1M6SKF5</accession>
<proteinExistence type="predicted"/>
<dbReference type="Proteomes" id="UP000184498">
    <property type="component" value="Unassembled WGS sequence"/>
</dbReference>